<gene>
    <name evidence="3" type="ORF">AVDCRST_MAG16-1902</name>
</gene>
<sequence>MRPGGGAAPTDYARAVLDVVDRIPPGKVMTYGDVAELMGRGSPRTVGAVMSDHGREVPWQRVVQASGRPAEPYLREALALLAAEGCPVTGERVDLAAARWDGRGAGAPDPGPPA</sequence>
<accession>A0A6J4LVT0</accession>
<feature type="domain" description="Methylated-DNA-[protein]-cysteine S-methyltransferase DNA binding" evidence="2">
    <location>
        <begin position="12"/>
        <end position="85"/>
    </location>
</feature>
<dbReference type="PANTHER" id="PTHR42942:SF1">
    <property type="entry name" value="ALKYLTRANSFERASE-LIKE PROTEIN 1"/>
    <property type="match status" value="1"/>
</dbReference>
<keyword evidence="1" id="KW-0227">DNA damage</keyword>
<evidence type="ECO:0000313" key="3">
    <source>
        <dbReference type="EMBL" id="CAA9343316.1"/>
    </source>
</evidence>
<protein>
    <recommendedName>
        <fullName evidence="2">Methylated-DNA-[protein]-cysteine S-methyltransferase DNA binding domain-containing protein</fullName>
    </recommendedName>
</protein>
<dbReference type="AlphaFoldDB" id="A0A6J4LVT0"/>
<dbReference type="EMBL" id="CADCUE010000173">
    <property type="protein sequence ID" value="CAA9343316.1"/>
    <property type="molecule type" value="Genomic_DNA"/>
</dbReference>
<name>A0A6J4LVT0_9ACTN</name>
<organism evidence="3">
    <name type="scientific">uncultured Frankineae bacterium</name>
    <dbReference type="NCBI Taxonomy" id="437475"/>
    <lineage>
        <taxon>Bacteria</taxon>
        <taxon>Bacillati</taxon>
        <taxon>Actinomycetota</taxon>
        <taxon>Actinomycetes</taxon>
        <taxon>Frankiales</taxon>
        <taxon>environmental samples</taxon>
    </lineage>
</organism>
<dbReference type="CDD" id="cd06445">
    <property type="entry name" value="ATase"/>
    <property type="match status" value="1"/>
</dbReference>
<dbReference type="SUPFAM" id="SSF46767">
    <property type="entry name" value="Methylated DNA-protein cysteine methyltransferase, C-terminal domain"/>
    <property type="match status" value="1"/>
</dbReference>
<dbReference type="Gene3D" id="1.10.10.10">
    <property type="entry name" value="Winged helix-like DNA-binding domain superfamily/Winged helix DNA-binding domain"/>
    <property type="match status" value="1"/>
</dbReference>
<dbReference type="GO" id="GO:0003824">
    <property type="term" value="F:catalytic activity"/>
    <property type="evidence" value="ECO:0007669"/>
    <property type="project" value="InterPro"/>
</dbReference>
<reference evidence="3" key="1">
    <citation type="submission" date="2020-02" db="EMBL/GenBank/DDBJ databases">
        <authorList>
            <person name="Meier V. D."/>
        </authorList>
    </citation>
    <scope>NUCLEOTIDE SEQUENCE</scope>
    <source>
        <strain evidence="3">AVDCRST_MAG16</strain>
    </source>
</reference>
<evidence type="ECO:0000259" key="2">
    <source>
        <dbReference type="Pfam" id="PF01035"/>
    </source>
</evidence>
<dbReference type="PANTHER" id="PTHR42942">
    <property type="entry name" value="6-O-METHYLGUANINE DNA METHYLTRANSFERASE"/>
    <property type="match status" value="1"/>
</dbReference>
<dbReference type="Pfam" id="PF01035">
    <property type="entry name" value="DNA_binding_1"/>
    <property type="match status" value="1"/>
</dbReference>
<dbReference type="InterPro" id="IPR014048">
    <property type="entry name" value="MethylDNA_cys_MeTrfase_DNA-bd"/>
</dbReference>
<dbReference type="InterPro" id="IPR052520">
    <property type="entry name" value="ATL_DNA_repair"/>
</dbReference>
<evidence type="ECO:0000256" key="1">
    <source>
        <dbReference type="ARBA" id="ARBA00022763"/>
    </source>
</evidence>
<proteinExistence type="predicted"/>
<dbReference type="InterPro" id="IPR036388">
    <property type="entry name" value="WH-like_DNA-bd_sf"/>
</dbReference>
<dbReference type="GO" id="GO:0006281">
    <property type="term" value="P:DNA repair"/>
    <property type="evidence" value="ECO:0007669"/>
    <property type="project" value="InterPro"/>
</dbReference>
<dbReference type="InterPro" id="IPR036217">
    <property type="entry name" value="MethylDNA_cys_MeTrfase_DNAb"/>
</dbReference>